<gene>
    <name evidence="4" type="ORF">CLV74_101466</name>
</gene>
<dbReference type="OrthoDB" id="7444491at2"/>
<name>A0A2T0X5W7_9RHOB</name>
<protein>
    <submittedName>
        <fullName evidence="4">Putative peptidoglycan binding protein</fullName>
    </submittedName>
</protein>
<feature type="region of interest" description="Disordered" evidence="1">
    <location>
        <begin position="52"/>
        <end position="72"/>
    </location>
</feature>
<evidence type="ECO:0000256" key="2">
    <source>
        <dbReference type="SAM" id="SignalP"/>
    </source>
</evidence>
<comment type="caution">
    <text evidence="4">The sequence shown here is derived from an EMBL/GenBank/DDBJ whole genome shotgun (WGS) entry which is preliminary data.</text>
</comment>
<dbReference type="Proteomes" id="UP000238392">
    <property type="component" value="Unassembled WGS sequence"/>
</dbReference>
<dbReference type="RefSeq" id="WP_106262578.1">
    <property type="nucleotide sequence ID" value="NZ_PVTQ01000001.1"/>
</dbReference>
<feature type="chain" id="PRO_5015455892" evidence="2">
    <location>
        <begin position="26"/>
        <end position="439"/>
    </location>
</feature>
<sequence length="439" mass="45986">MAQRSLTTGAIAGALSLTMATTALADDSFAKGVLGGVVGAIIVDGVKNSKRQTTQTKTYTKKPTMSSAQREANRDVQRSLNFFNYHVGVEDGVLGRKSRSAISDYQMMLGYPATGQLTEVERDILVTAHQRAMAGGYWVTETVSTHPQGRRGLLLKQRDEMFGMPTQQALQPVPLEEIRPAPQPEPAAPPAELAVAPTKNVPNFFPAPKAVSVSETAAPFCSRIAVNTAKAGGPATQASMSSPAQAIGEQFCLLRNITIDQSEQMLAQIEGFTPQQIATQCEGFATELTAAIAATGTGGRDAALAAVATRLRDLGMPAEQINGTARICLGVGYRTDNMETAMASALALSALNLSAYEELVGHHLATGVGGAMRPDLAAVWYDSAYSGTTQANAETIRPMEQAEGAELVLAASRQMNGEAAPKTLTLGDFGAAAAAAAKN</sequence>
<keyword evidence="5" id="KW-1185">Reference proteome</keyword>
<evidence type="ECO:0000256" key="1">
    <source>
        <dbReference type="SAM" id="MobiDB-lite"/>
    </source>
</evidence>
<proteinExistence type="predicted"/>
<evidence type="ECO:0000313" key="5">
    <source>
        <dbReference type="Proteomes" id="UP000238392"/>
    </source>
</evidence>
<dbReference type="Pfam" id="PF01471">
    <property type="entry name" value="PG_binding_1"/>
    <property type="match status" value="1"/>
</dbReference>
<evidence type="ECO:0000259" key="3">
    <source>
        <dbReference type="Pfam" id="PF01471"/>
    </source>
</evidence>
<feature type="domain" description="Peptidoglycan binding-like" evidence="3">
    <location>
        <begin position="73"/>
        <end position="119"/>
    </location>
</feature>
<dbReference type="InterPro" id="IPR002477">
    <property type="entry name" value="Peptidoglycan-bd-like"/>
</dbReference>
<keyword evidence="2" id="KW-0732">Signal</keyword>
<dbReference type="InterPro" id="IPR036365">
    <property type="entry name" value="PGBD-like_sf"/>
</dbReference>
<evidence type="ECO:0000313" key="4">
    <source>
        <dbReference type="EMBL" id="PRY94329.1"/>
    </source>
</evidence>
<dbReference type="AlphaFoldDB" id="A0A2T0X5W7"/>
<feature type="compositionally biased region" description="Low complexity" evidence="1">
    <location>
        <begin position="52"/>
        <end position="64"/>
    </location>
</feature>
<dbReference type="EMBL" id="PVTQ01000001">
    <property type="protein sequence ID" value="PRY94329.1"/>
    <property type="molecule type" value="Genomic_DNA"/>
</dbReference>
<organism evidence="4 5">
    <name type="scientific">Donghicola tyrosinivorans</name>
    <dbReference type="NCBI Taxonomy" id="1652492"/>
    <lineage>
        <taxon>Bacteria</taxon>
        <taxon>Pseudomonadati</taxon>
        <taxon>Pseudomonadota</taxon>
        <taxon>Alphaproteobacteria</taxon>
        <taxon>Rhodobacterales</taxon>
        <taxon>Roseobacteraceae</taxon>
        <taxon>Donghicola</taxon>
    </lineage>
</organism>
<dbReference type="SUPFAM" id="SSF47090">
    <property type="entry name" value="PGBD-like"/>
    <property type="match status" value="1"/>
</dbReference>
<feature type="signal peptide" evidence="2">
    <location>
        <begin position="1"/>
        <end position="25"/>
    </location>
</feature>
<reference evidence="4 5" key="1">
    <citation type="submission" date="2018-03" db="EMBL/GenBank/DDBJ databases">
        <title>Genomic Encyclopedia of Archaeal and Bacterial Type Strains, Phase II (KMG-II): from individual species to whole genera.</title>
        <authorList>
            <person name="Goeker M."/>
        </authorList>
    </citation>
    <scope>NUCLEOTIDE SEQUENCE [LARGE SCALE GENOMIC DNA]</scope>
    <source>
        <strain evidence="4 5">DSM 100212</strain>
    </source>
</reference>
<accession>A0A2T0X5W7</accession>